<comment type="caution">
    <text evidence="1">The sequence shown here is derived from an EMBL/GenBank/DDBJ whole genome shotgun (WGS) entry which is preliminary data.</text>
</comment>
<organism evidence="1 2">
    <name type="scientific">Vaccinium darrowii</name>
    <dbReference type="NCBI Taxonomy" id="229202"/>
    <lineage>
        <taxon>Eukaryota</taxon>
        <taxon>Viridiplantae</taxon>
        <taxon>Streptophyta</taxon>
        <taxon>Embryophyta</taxon>
        <taxon>Tracheophyta</taxon>
        <taxon>Spermatophyta</taxon>
        <taxon>Magnoliopsida</taxon>
        <taxon>eudicotyledons</taxon>
        <taxon>Gunneridae</taxon>
        <taxon>Pentapetalae</taxon>
        <taxon>asterids</taxon>
        <taxon>Ericales</taxon>
        <taxon>Ericaceae</taxon>
        <taxon>Vaccinioideae</taxon>
        <taxon>Vaccinieae</taxon>
        <taxon>Vaccinium</taxon>
    </lineage>
</organism>
<protein>
    <submittedName>
        <fullName evidence="1">Uncharacterized protein</fullName>
    </submittedName>
</protein>
<accession>A0ACB7XXX3</accession>
<reference evidence="1 2" key="1">
    <citation type="journal article" date="2021" name="Hortic Res">
        <title>High-quality reference genome and annotation aids understanding of berry development for evergreen blueberry (Vaccinium darrowii).</title>
        <authorList>
            <person name="Yu J."/>
            <person name="Hulse-Kemp A.M."/>
            <person name="Babiker E."/>
            <person name="Staton M."/>
        </authorList>
    </citation>
    <scope>NUCLEOTIDE SEQUENCE [LARGE SCALE GENOMIC DNA]</scope>
    <source>
        <strain evidence="2">cv. NJ 8807/NJ 8810</strain>
        <tissue evidence="1">Young leaf</tissue>
    </source>
</reference>
<gene>
    <name evidence="1" type="ORF">Vadar_003624</name>
</gene>
<evidence type="ECO:0000313" key="1">
    <source>
        <dbReference type="EMBL" id="KAH7845570.1"/>
    </source>
</evidence>
<evidence type="ECO:0000313" key="2">
    <source>
        <dbReference type="Proteomes" id="UP000828048"/>
    </source>
</evidence>
<keyword evidence="2" id="KW-1185">Reference proteome</keyword>
<name>A0ACB7XXX3_9ERIC</name>
<proteinExistence type="predicted"/>
<dbReference type="Proteomes" id="UP000828048">
    <property type="component" value="Chromosome 5"/>
</dbReference>
<dbReference type="EMBL" id="CM037155">
    <property type="protein sequence ID" value="KAH7845570.1"/>
    <property type="molecule type" value="Genomic_DNA"/>
</dbReference>
<sequence>MGAEDGDSIGGRGSRAYTNGPTAYIEPRDFSRYGFYADMADFETLVDDAVEDLVNHVEIGVNDEVEDHRKRARSEHNELRRQKIASRGIASVCVGALLLASTASFEDLPWIPWFIFCGVGVVLLSCGLIVLTCIDQDDAWHRLDTQEVKVHLYGCDCYAYALLASGFVDLVIESGLKLQQQGTRARKPIAVPNRRPTSKVPSPSDKPTLSRFFFERILKSR</sequence>